<keyword evidence="3" id="KW-1185">Reference proteome</keyword>
<protein>
    <submittedName>
        <fullName evidence="2">SIMPL domain-containing protein</fullName>
    </submittedName>
</protein>
<sequence length="234" mass="25859">MTTWMAKWVISIGLFLPAVVAQAQLYSQNNQVLQRTVTVQGQGAVSAIPDRFRVVFSVELKGPVATKLNEQIEEKTRAIINALDALEVDRSYVRTMQISLRPGFEMRDRERIQIGFVLTRMISVNHSSIGQYGQLIDAVLRAGATGIENFEFIVSNADALYEQALALAMQDAQKKAEVIVRPTKDSIGYLISVNQHHNQGIPQHRAMTMDAEMSTALAGTQVINANVTAVFSLL</sequence>
<reference evidence="2 3" key="1">
    <citation type="submission" date="2023-06" db="EMBL/GenBank/DDBJ databases">
        <title>Alteromonas sp. ASW11-36 isolated from intertidal sand.</title>
        <authorList>
            <person name="Li Y."/>
        </authorList>
    </citation>
    <scope>NUCLEOTIDE SEQUENCE [LARGE SCALE GENOMIC DNA]</scope>
    <source>
        <strain evidence="2 3">ASW11-36</strain>
    </source>
</reference>
<comment type="caution">
    <text evidence="2">The sequence shown here is derived from an EMBL/GenBank/DDBJ whole genome shotgun (WGS) entry which is preliminary data.</text>
</comment>
<dbReference type="EMBL" id="JAUCBP010000007">
    <property type="protein sequence ID" value="MDM7860887.1"/>
    <property type="molecule type" value="Genomic_DNA"/>
</dbReference>
<accession>A0ABT7SXH6</accession>
<dbReference type="InterPro" id="IPR007497">
    <property type="entry name" value="SIMPL/DUF541"/>
</dbReference>
<evidence type="ECO:0000313" key="3">
    <source>
        <dbReference type="Proteomes" id="UP001234343"/>
    </source>
</evidence>
<evidence type="ECO:0000256" key="1">
    <source>
        <dbReference type="SAM" id="SignalP"/>
    </source>
</evidence>
<feature type="chain" id="PRO_5046587675" evidence="1">
    <location>
        <begin position="24"/>
        <end position="234"/>
    </location>
</feature>
<dbReference type="PANTHER" id="PTHR34387:SF2">
    <property type="entry name" value="SLR1258 PROTEIN"/>
    <property type="match status" value="1"/>
</dbReference>
<dbReference type="Pfam" id="PF04402">
    <property type="entry name" value="SIMPL"/>
    <property type="match status" value="1"/>
</dbReference>
<gene>
    <name evidence="2" type="ORF">QTP81_09795</name>
</gene>
<dbReference type="InterPro" id="IPR052022">
    <property type="entry name" value="26kDa_periplasmic_antigen"/>
</dbReference>
<feature type="signal peptide" evidence="1">
    <location>
        <begin position="1"/>
        <end position="23"/>
    </location>
</feature>
<name>A0ABT7SXH6_9ALTE</name>
<organism evidence="2 3">
    <name type="scientific">Alteromonas arenosi</name>
    <dbReference type="NCBI Taxonomy" id="3055817"/>
    <lineage>
        <taxon>Bacteria</taxon>
        <taxon>Pseudomonadati</taxon>
        <taxon>Pseudomonadota</taxon>
        <taxon>Gammaproteobacteria</taxon>
        <taxon>Alteromonadales</taxon>
        <taxon>Alteromonadaceae</taxon>
        <taxon>Alteromonas/Salinimonas group</taxon>
        <taxon>Alteromonas</taxon>
    </lineage>
</organism>
<dbReference type="Gene3D" id="3.30.70.2970">
    <property type="entry name" value="Protein of unknown function (DUF541), domain 2"/>
    <property type="match status" value="1"/>
</dbReference>
<keyword evidence="1" id="KW-0732">Signal</keyword>
<dbReference type="PANTHER" id="PTHR34387">
    <property type="entry name" value="SLR1258 PROTEIN"/>
    <property type="match status" value="1"/>
</dbReference>
<dbReference type="Proteomes" id="UP001234343">
    <property type="component" value="Unassembled WGS sequence"/>
</dbReference>
<dbReference type="Gene3D" id="3.30.110.170">
    <property type="entry name" value="Protein of unknown function (DUF541), domain 1"/>
    <property type="match status" value="1"/>
</dbReference>
<proteinExistence type="predicted"/>
<evidence type="ECO:0000313" key="2">
    <source>
        <dbReference type="EMBL" id="MDM7860887.1"/>
    </source>
</evidence>
<dbReference type="RefSeq" id="WP_289365171.1">
    <property type="nucleotide sequence ID" value="NZ_JAUCBP010000007.1"/>
</dbReference>